<reference evidence="3 4" key="1">
    <citation type="submission" date="2024-09" db="EMBL/GenBank/DDBJ databases">
        <authorList>
            <person name="Sun Q."/>
            <person name="Mori K."/>
        </authorList>
    </citation>
    <scope>NUCLEOTIDE SEQUENCE [LARGE SCALE GENOMIC DNA]</scope>
    <source>
        <strain evidence="3 4">CCM 7759</strain>
    </source>
</reference>
<proteinExistence type="predicted"/>
<accession>A0ABV6DLU1</accession>
<dbReference type="RefSeq" id="WP_377470928.1">
    <property type="nucleotide sequence ID" value="NZ_JBHLWN010000058.1"/>
</dbReference>
<feature type="chain" id="PRO_5047144963" description="ABC transporter substrate-binding protein" evidence="2">
    <location>
        <begin position="28"/>
        <end position="592"/>
    </location>
</feature>
<name>A0ABV6DLU1_9BACL</name>
<dbReference type="Proteomes" id="UP001589776">
    <property type="component" value="Unassembled WGS sequence"/>
</dbReference>
<evidence type="ECO:0000256" key="2">
    <source>
        <dbReference type="SAM" id="SignalP"/>
    </source>
</evidence>
<dbReference type="EMBL" id="JBHLWN010000058">
    <property type="protein sequence ID" value="MFC0213617.1"/>
    <property type="molecule type" value="Genomic_DNA"/>
</dbReference>
<comment type="caution">
    <text evidence="3">The sequence shown here is derived from an EMBL/GenBank/DDBJ whole genome shotgun (WGS) entry which is preliminary data.</text>
</comment>
<evidence type="ECO:0000256" key="1">
    <source>
        <dbReference type="SAM" id="MobiDB-lite"/>
    </source>
</evidence>
<gene>
    <name evidence="3" type="ORF">ACFFK0_14325</name>
</gene>
<evidence type="ECO:0000313" key="4">
    <source>
        <dbReference type="Proteomes" id="UP001589776"/>
    </source>
</evidence>
<feature type="signal peptide" evidence="2">
    <location>
        <begin position="1"/>
        <end position="27"/>
    </location>
</feature>
<feature type="region of interest" description="Disordered" evidence="1">
    <location>
        <begin position="33"/>
        <end position="57"/>
    </location>
</feature>
<evidence type="ECO:0008006" key="5">
    <source>
        <dbReference type="Google" id="ProtNLM"/>
    </source>
</evidence>
<feature type="compositionally biased region" description="Polar residues" evidence="1">
    <location>
        <begin position="36"/>
        <end position="50"/>
    </location>
</feature>
<keyword evidence="2" id="KW-0732">Signal</keyword>
<organism evidence="3 4">
    <name type="scientific">Paenibacillus chartarius</name>
    <dbReference type="NCBI Taxonomy" id="747481"/>
    <lineage>
        <taxon>Bacteria</taxon>
        <taxon>Bacillati</taxon>
        <taxon>Bacillota</taxon>
        <taxon>Bacilli</taxon>
        <taxon>Bacillales</taxon>
        <taxon>Paenibacillaceae</taxon>
        <taxon>Paenibacillus</taxon>
    </lineage>
</organism>
<dbReference type="PROSITE" id="PS51257">
    <property type="entry name" value="PROKAR_LIPOPROTEIN"/>
    <property type="match status" value="1"/>
</dbReference>
<sequence length="592" mass="65889">MSMRSKAVKKSVLILIACLFQAAAVLAGCESAPKSPETSSAESSQPSQAGTPIDHSKPLTVTVFNNAANYQGEQTGWYGKLVKDKFNITLNILAPQVAGDQLYKTRSAAGDLGDLLIIDNSQLEELIPAGLIMDITDKVKNTKYLSQYVDNHFKPFNAAFDKVNPSGKIYALPTFVADTSPTTFSEEIPYSSPIMPWDYYKGVGAPKLNNLTDLLNVLKSMQAKYPKTPDGKPIVPITLWKDWDNNGGMENVRWLSNWYGYEQPDGITTLQLNAKGDMVPLIDDNSMYKKILQFYFTANQMGLVDPDSASQDWNKVAEKLTNKQVLLLWYSWQRGFYNSIERGKNGDGNAAVPIADTRIIQNSDAYYGNGRVFAIGSKAKDPARIMEFLDWIVSPEGMRYYTNGFEGFNYEKTADGKFRLTEAGQTAFQKNTPVPAQYGGGGYQDGQSKINSMIMSDFVKDPDTGEFYNNNYWSSTIEANKTALTIDWQKTYNATNATDYYLKNNMIDIVPNINTSLGTDSSDIKNKRSQISNYVKNTSWKMVFAKSQAEFDQLWAKMKTDVAGLGWNDVLAVDTAKAQKIVKMRAEAKAGK</sequence>
<protein>
    <recommendedName>
        <fullName evidence="5">ABC transporter substrate-binding protein</fullName>
    </recommendedName>
</protein>
<evidence type="ECO:0000313" key="3">
    <source>
        <dbReference type="EMBL" id="MFC0213617.1"/>
    </source>
</evidence>
<dbReference type="Gene3D" id="3.40.190.10">
    <property type="entry name" value="Periplasmic binding protein-like II"/>
    <property type="match status" value="2"/>
</dbReference>
<keyword evidence="4" id="KW-1185">Reference proteome</keyword>
<dbReference type="SUPFAM" id="SSF53850">
    <property type="entry name" value="Periplasmic binding protein-like II"/>
    <property type="match status" value="1"/>
</dbReference>